<protein>
    <submittedName>
        <fullName evidence="1">Uncharacterized protein</fullName>
    </submittedName>
</protein>
<name>A0A0E9PLA8_ANGAN</name>
<organism evidence="1">
    <name type="scientific">Anguilla anguilla</name>
    <name type="common">European freshwater eel</name>
    <name type="synonym">Muraena anguilla</name>
    <dbReference type="NCBI Taxonomy" id="7936"/>
    <lineage>
        <taxon>Eukaryota</taxon>
        <taxon>Metazoa</taxon>
        <taxon>Chordata</taxon>
        <taxon>Craniata</taxon>
        <taxon>Vertebrata</taxon>
        <taxon>Euteleostomi</taxon>
        <taxon>Actinopterygii</taxon>
        <taxon>Neopterygii</taxon>
        <taxon>Teleostei</taxon>
        <taxon>Anguilliformes</taxon>
        <taxon>Anguillidae</taxon>
        <taxon>Anguilla</taxon>
    </lineage>
</organism>
<dbReference type="AlphaFoldDB" id="A0A0E9PLA8"/>
<proteinExistence type="predicted"/>
<reference evidence="1" key="2">
    <citation type="journal article" date="2015" name="Fish Shellfish Immunol.">
        <title>Early steps in the European eel (Anguilla anguilla)-Vibrio vulnificus interaction in the gills: Role of the RtxA13 toxin.</title>
        <authorList>
            <person name="Callol A."/>
            <person name="Pajuelo D."/>
            <person name="Ebbesson L."/>
            <person name="Teles M."/>
            <person name="MacKenzie S."/>
            <person name="Amaro C."/>
        </authorList>
    </citation>
    <scope>NUCLEOTIDE SEQUENCE</scope>
</reference>
<accession>A0A0E9PLA8</accession>
<dbReference type="EMBL" id="GBXM01103949">
    <property type="protein sequence ID" value="JAH04628.1"/>
    <property type="molecule type" value="Transcribed_RNA"/>
</dbReference>
<reference evidence="1" key="1">
    <citation type="submission" date="2014-11" db="EMBL/GenBank/DDBJ databases">
        <authorList>
            <person name="Amaro Gonzalez C."/>
        </authorList>
    </citation>
    <scope>NUCLEOTIDE SEQUENCE</scope>
</reference>
<evidence type="ECO:0000313" key="1">
    <source>
        <dbReference type="EMBL" id="JAH04628.1"/>
    </source>
</evidence>
<sequence length="51" mass="5832">MGRATKKPVLYSIHVSLRRALDGASWSMADRLELRDHRICAPASPLRRSWV</sequence>